<evidence type="ECO:0000313" key="2">
    <source>
        <dbReference type="Proteomes" id="UP000605201"/>
    </source>
</evidence>
<evidence type="ECO:0000313" key="1">
    <source>
        <dbReference type="EMBL" id="MBC8433927.1"/>
    </source>
</evidence>
<dbReference type="Gene3D" id="3.30.1660.10">
    <property type="entry name" value="Flavin-binding protein dodecin"/>
    <property type="match status" value="1"/>
</dbReference>
<comment type="caution">
    <text evidence="1">The sequence shown here is derived from an EMBL/GenBank/DDBJ whole genome shotgun (WGS) entry which is preliminary data.</text>
</comment>
<accession>A0A8J6TW63</accession>
<reference evidence="1 2" key="1">
    <citation type="submission" date="2020-08" db="EMBL/GenBank/DDBJ databases">
        <title>Bridging the membrane lipid divide: bacteria of the FCB group superphylum have the potential to synthesize archaeal ether lipids.</title>
        <authorList>
            <person name="Villanueva L."/>
            <person name="Von Meijenfeldt F.A.B."/>
            <person name="Westbye A.B."/>
            <person name="Yadav S."/>
            <person name="Hopmans E.C."/>
            <person name="Dutilh B.E."/>
            <person name="Sinninghe Damste J.S."/>
        </authorList>
    </citation>
    <scope>NUCLEOTIDE SEQUENCE [LARGE SCALE GENOMIC DNA]</scope>
    <source>
        <strain evidence="1">NIOZ-UU17</strain>
    </source>
</reference>
<dbReference type="Proteomes" id="UP000605201">
    <property type="component" value="Unassembled WGS sequence"/>
</dbReference>
<dbReference type="AlphaFoldDB" id="A0A8J6TW63"/>
<protein>
    <submittedName>
        <fullName evidence="1">Dodecin domain-containing protein</fullName>
    </submittedName>
</protein>
<dbReference type="Pfam" id="PF07311">
    <property type="entry name" value="Dodecin"/>
    <property type="match status" value="1"/>
</dbReference>
<dbReference type="EMBL" id="JACNIG010000356">
    <property type="protein sequence ID" value="MBC8433927.1"/>
    <property type="molecule type" value="Genomic_DNA"/>
</dbReference>
<dbReference type="InterPro" id="IPR009923">
    <property type="entry name" value="Dodecin"/>
</dbReference>
<dbReference type="PANTHER" id="PTHR39324">
    <property type="entry name" value="CALCIUM DODECIN"/>
    <property type="match status" value="1"/>
</dbReference>
<name>A0A8J6TW63_9BACT</name>
<gene>
    <name evidence="1" type="ORF">H8D96_18600</name>
</gene>
<dbReference type="InterPro" id="IPR025543">
    <property type="entry name" value="Dodecin-like"/>
</dbReference>
<dbReference type="InterPro" id="IPR036694">
    <property type="entry name" value="Dodecin-like_sf"/>
</dbReference>
<proteinExistence type="predicted"/>
<sequence>MKESTYKIIELVGSSEKSWEEAAQNAVKTAAKTLKELRIAEVIKLDMKIENGKVAAYRARINLSFKYEKAT</sequence>
<dbReference type="PANTHER" id="PTHR39324:SF1">
    <property type="entry name" value="CALCIUM DODECIN"/>
    <property type="match status" value="1"/>
</dbReference>
<organism evidence="1 2">
    <name type="scientific">Candidatus Desulfatibia vada</name>
    <dbReference type="NCBI Taxonomy" id="2841696"/>
    <lineage>
        <taxon>Bacteria</taxon>
        <taxon>Pseudomonadati</taxon>
        <taxon>Thermodesulfobacteriota</taxon>
        <taxon>Desulfobacteria</taxon>
        <taxon>Desulfobacterales</taxon>
        <taxon>Desulfobacterales incertae sedis</taxon>
        <taxon>Candidatus Desulfatibia</taxon>
    </lineage>
</organism>
<dbReference type="SUPFAM" id="SSF89807">
    <property type="entry name" value="Dodecin-like"/>
    <property type="match status" value="1"/>
</dbReference>